<evidence type="ECO:0000259" key="6">
    <source>
        <dbReference type="Pfam" id="PF17188"/>
    </source>
</evidence>
<keyword evidence="4" id="KW-0574">Periplasm</keyword>
<dbReference type="InterPro" id="IPR005588">
    <property type="entry name" value="MucB_RseB"/>
</dbReference>
<comment type="caution">
    <text evidence="7">The sequence shown here is derived from an EMBL/GenBank/DDBJ whole genome shotgun (WGS) entry which is preliminary data.</text>
</comment>
<comment type="similarity">
    <text evidence="2">Belongs to the RseB family.</text>
</comment>
<dbReference type="InterPro" id="IPR033436">
    <property type="entry name" value="MucB/RseB_C"/>
</dbReference>
<dbReference type="Pfam" id="PF17188">
    <property type="entry name" value="MucB_RseB_C"/>
    <property type="match status" value="1"/>
</dbReference>
<dbReference type="RefSeq" id="WP_055399460.1">
    <property type="nucleotide sequence ID" value="NZ_JAMXAX010000019.1"/>
</dbReference>
<dbReference type="Proteomes" id="UP001595693">
    <property type="component" value="Unassembled WGS sequence"/>
</dbReference>
<dbReference type="Gene3D" id="2.50.20.10">
    <property type="entry name" value="Lipoprotein localisation LolA/LolB/LppX"/>
    <property type="match status" value="1"/>
</dbReference>
<dbReference type="Gene3D" id="3.30.200.100">
    <property type="entry name" value="MucB/RseB, C-terminal domain"/>
    <property type="match status" value="1"/>
</dbReference>
<dbReference type="InterPro" id="IPR033434">
    <property type="entry name" value="MucB/RseB_N"/>
</dbReference>
<dbReference type="EMBL" id="JBHSAJ010000006">
    <property type="protein sequence ID" value="MFC3933858.1"/>
    <property type="molecule type" value="Genomic_DNA"/>
</dbReference>
<organism evidence="7 8">
    <name type="scientific">Acidovorax facilis</name>
    <dbReference type="NCBI Taxonomy" id="12917"/>
    <lineage>
        <taxon>Bacteria</taxon>
        <taxon>Pseudomonadati</taxon>
        <taxon>Pseudomonadota</taxon>
        <taxon>Betaproteobacteria</taxon>
        <taxon>Burkholderiales</taxon>
        <taxon>Comamonadaceae</taxon>
        <taxon>Acidovorax</taxon>
    </lineage>
</organism>
<name>A0ABV8D5N1_9BURK</name>
<proteinExistence type="inferred from homology"/>
<dbReference type="Pfam" id="PF03888">
    <property type="entry name" value="MucB_RseB"/>
    <property type="match status" value="1"/>
</dbReference>
<evidence type="ECO:0000256" key="1">
    <source>
        <dbReference type="ARBA" id="ARBA00004418"/>
    </source>
</evidence>
<dbReference type="PANTHER" id="PTHR38782">
    <property type="match status" value="1"/>
</dbReference>
<protein>
    <submittedName>
        <fullName evidence="7">MucB/RseB C-terminal domain-containing protein</fullName>
    </submittedName>
</protein>
<keyword evidence="3" id="KW-0732">Signal</keyword>
<comment type="subcellular location">
    <subcellularLocation>
        <location evidence="1">Periplasm</location>
    </subcellularLocation>
</comment>
<dbReference type="PANTHER" id="PTHR38782:SF1">
    <property type="entry name" value="SIGMA-E FACTOR REGULATORY PROTEIN RSEB"/>
    <property type="match status" value="1"/>
</dbReference>
<feature type="domain" description="MucB/RseB N-terminal" evidence="5">
    <location>
        <begin position="60"/>
        <end position="234"/>
    </location>
</feature>
<dbReference type="PIRSF" id="PIRSF005427">
    <property type="entry name" value="RseB"/>
    <property type="match status" value="1"/>
</dbReference>
<accession>A0ABV8D5N1</accession>
<evidence type="ECO:0000256" key="2">
    <source>
        <dbReference type="ARBA" id="ARBA00008150"/>
    </source>
</evidence>
<evidence type="ECO:0000259" key="5">
    <source>
        <dbReference type="Pfam" id="PF03888"/>
    </source>
</evidence>
<reference evidence="8" key="1">
    <citation type="journal article" date="2019" name="Int. J. Syst. Evol. Microbiol.">
        <title>The Global Catalogue of Microorganisms (GCM) 10K type strain sequencing project: providing services to taxonomists for standard genome sequencing and annotation.</title>
        <authorList>
            <consortium name="The Broad Institute Genomics Platform"/>
            <consortium name="The Broad Institute Genome Sequencing Center for Infectious Disease"/>
            <person name="Wu L."/>
            <person name="Ma J."/>
        </authorList>
    </citation>
    <scope>NUCLEOTIDE SEQUENCE [LARGE SCALE GENOMIC DNA]</scope>
    <source>
        <strain evidence="8">CCUG 2113</strain>
    </source>
</reference>
<dbReference type="InterPro" id="IPR038484">
    <property type="entry name" value="MucB/RseB_C_sf"/>
</dbReference>
<feature type="domain" description="MucB/RseB C-terminal" evidence="6">
    <location>
        <begin position="255"/>
        <end position="354"/>
    </location>
</feature>
<evidence type="ECO:0000256" key="4">
    <source>
        <dbReference type="ARBA" id="ARBA00022764"/>
    </source>
</evidence>
<dbReference type="CDD" id="cd16327">
    <property type="entry name" value="RseB"/>
    <property type="match status" value="1"/>
</dbReference>
<keyword evidence="8" id="KW-1185">Reference proteome</keyword>
<gene>
    <name evidence="7" type="ORF">ACFOW3_04385</name>
</gene>
<evidence type="ECO:0000313" key="7">
    <source>
        <dbReference type="EMBL" id="MFC3933858.1"/>
    </source>
</evidence>
<evidence type="ECO:0000256" key="3">
    <source>
        <dbReference type="ARBA" id="ARBA00022729"/>
    </source>
</evidence>
<sequence>MSYPGVLCVWLKALPQQFKHGVVAALCVTGLSVSAGVSSAEGGVSSAAEAAPAPAERSILQWIERMHSAPCARPYAGTFVVLAASGAMASSRIWHACEGAQQMERVEALSGTPRTIFRRNDEVRTFWPQSRVVRSDRRDASGLFPRVPVVEGTSISQFYAARPVGQERVAGFVADVVWFKPVDSLRFGYKLWSERETGLVVKLQTLGANGRVLEQAAFSELDLNAPVRVEQLSRLMDATAGYKVVAPVVIKTTATAEGWVLRQPVAGFVPVSCHRRTVSADDGAQGVLQCLYSDGLASVSLFIETFDPQRHPSQPQVSGMGATQLLAQRILPDVWLTAVGEVPLQTLRLFAGQLERTR</sequence>
<evidence type="ECO:0000313" key="8">
    <source>
        <dbReference type="Proteomes" id="UP001595693"/>
    </source>
</evidence>